<dbReference type="Pfam" id="PF01755">
    <property type="entry name" value="Glyco_transf_25"/>
    <property type="match status" value="1"/>
</dbReference>
<reference evidence="5 6" key="1">
    <citation type="submission" date="2017-08" db="EMBL/GenBank/DDBJ databases">
        <title>Pusillimonas indicus sp. nov., a member of the family Alcaligenaceae isolated from surface seawater.</title>
        <authorList>
            <person name="Li J."/>
        </authorList>
    </citation>
    <scope>NUCLEOTIDE SEQUENCE [LARGE SCALE GENOMIC DNA]</scope>
    <source>
        <strain evidence="5 6">17-4A</strain>
    </source>
</reference>
<evidence type="ECO:0000256" key="2">
    <source>
        <dbReference type="ARBA" id="ARBA00005222"/>
    </source>
</evidence>
<feature type="domain" description="Glycosyl transferase family 25" evidence="4">
    <location>
        <begin position="6"/>
        <end position="186"/>
    </location>
</feature>
<keyword evidence="3" id="KW-0448">Lipopolysaccharide biosynthesis</keyword>
<evidence type="ECO:0000313" key="5">
    <source>
        <dbReference type="EMBL" id="RII83379.1"/>
    </source>
</evidence>
<dbReference type="EMBL" id="NQOU01000002">
    <property type="protein sequence ID" value="RII83379.1"/>
    <property type="molecule type" value="Genomic_DNA"/>
</dbReference>
<evidence type="ECO:0000256" key="3">
    <source>
        <dbReference type="ARBA" id="ARBA00022985"/>
    </source>
</evidence>
<comment type="caution">
    <text evidence="5">The sequence shown here is derived from an EMBL/GenBank/DDBJ whole genome shotgun (WGS) entry which is preliminary data.</text>
</comment>
<proteinExistence type="predicted"/>
<evidence type="ECO:0000313" key="6">
    <source>
        <dbReference type="Proteomes" id="UP000266483"/>
    </source>
</evidence>
<accession>A0ABX9MWW3</accession>
<sequence>MPNLIPCFVINLEKDTQRRSAMQTRLAKLGITPNFFKAVDGRLMSPEALESHVNRIRAQQEYGSLSAAEIGTSLSHIGIYQEMVRNQMPYAVVLEDDVCLDANFATYLNTHGPDSLAAHFAPTQAAMVQLTHITRGKRFGARTLGQTKNKAVQASGGVWLASGYFITLAAAEKLAEHLYPVWTVADHWNRFEEKGLVSLWALQRNVVWEAQEAQNSNLSPTRKPRVKPKKTLKTRLNRLFYELVKKPFFTQKLKRRT</sequence>
<protein>
    <recommendedName>
        <fullName evidence="4">Glycosyl transferase family 25 domain-containing protein</fullName>
    </recommendedName>
</protein>
<comment type="pathway">
    <text evidence="1">Bacterial outer membrane biogenesis; lipooligosaccharide biosynthesis.</text>
</comment>
<dbReference type="InterPro" id="IPR002654">
    <property type="entry name" value="Glyco_trans_25"/>
</dbReference>
<keyword evidence="6" id="KW-1185">Reference proteome</keyword>
<dbReference type="RefSeq" id="WP_119441757.1">
    <property type="nucleotide sequence ID" value="NZ_CP170494.1"/>
</dbReference>
<comment type="pathway">
    <text evidence="2">Glycan metabolism; lacto-N-neotetraose biosynthesis.</text>
</comment>
<dbReference type="CDD" id="cd06532">
    <property type="entry name" value="Glyco_transf_25"/>
    <property type="match status" value="1"/>
</dbReference>
<evidence type="ECO:0000259" key="4">
    <source>
        <dbReference type="Pfam" id="PF01755"/>
    </source>
</evidence>
<name>A0ABX9MWW3_9BURK</name>
<evidence type="ECO:0000256" key="1">
    <source>
        <dbReference type="ARBA" id="ARBA00005068"/>
    </source>
</evidence>
<organism evidence="5 6">
    <name type="scientific">Neopusillimonas maritima</name>
    <dbReference type="NCBI Taxonomy" id="2026239"/>
    <lineage>
        <taxon>Bacteria</taxon>
        <taxon>Pseudomonadati</taxon>
        <taxon>Pseudomonadota</taxon>
        <taxon>Betaproteobacteria</taxon>
        <taxon>Burkholderiales</taxon>
        <taxon>Alcaligenaceae</taxon>
        <taxon>Neopusillimonas</taxon>
    </lineage>
</organism>
<gene>
    <name evidence="5" type="ORF">CJO09_07215</name>
</gene>
<dbReference type="Proteomes" id="UP000266483">
    <property type="component" value="Unassembled WGS sequence"/>
</dbReference>